<organism evidence="1 2">
    <name type="scientific">Trichomalopsis sarcophagae</name>
    <dbReference type="NCBI Taxonomy" id="543379"/>
    <lineage>
        <taxon>Eukaryota</taxon>
        <taxon>Metazoa</taxon>
        <taxon>Ecdysozoa</taxon>
        <taxon>Arthropoda</taxon>
        <taxon>Hexapoda</taxon>
        <taxon>Insecta</taxon>
        <taxon>Pterygota</taxon>
        <taxon>Neoptera</taxon>
        <taxon>Endopterygota</taxon>
        <taxon>Hymenoptera</taxon>
        <taxon>Apocrita</taxon>
        <taxon>Proctotrupomorpha</taxon>
        <taxon>Chalcidoidea</taxon>
        <taxon>Pteromalidae</taxon>
        <taxon>Pteromalinae</taxon>
        <taxon>Trichomalopsis</taxon>
    </lineage>
</organism>
<dbReference type="EMBL" id="NNAY01001724">
    <property type="protein sequence ID" value="OXU23117.1"/>
    <property type="molecule type" value="Genomic_DNA"/>
</dbReference>
<gene>
    <name evidence="1" type="ORF">TSAR_006641</name>
</gene>
<sequence length="40" mass="4775">MHFNKNLQYTSFSILFILSNAGHPTKKRIKKLKSLLHKKY</sequence>
<name>A0A232EXS8_9HYME</name>
<evidence type="ECO:0000313" key="2">
    <source>
        <dbReference type="Proteomes" id="UP000215335"/>
    </source>
</evidence>
<protein>
    <submittedName>
        <fullName evidence="1">Uncharacterized protein</fullName>
    </submittedName>
</protein>
<proteinExistence type="predicted"/>
<accession>A0A232EXS8</accession>
<dbReference type="AlphaFoldDB" id="A0A232EXS8"/>
<comment type="caution">
    <text evidence="1">The sequence shown here is derived from an EMBL/GenBank/DDBJ whole genome shotgun (WGS) entry which is preliminary data.</text>
</comment>
<reference evidence="1 2" key="1">
    <citation type="journal article" date="2017" name="Curr. Biol.">
        <title>The Evolution of Venom by Co-option of Single-Copy Genes.</title>
        <authorList>
            <person name="Martinson E.O."/>
            <person name="Mrinalini"/>
            <person name="Kelkar Y.D."/>
            <person name="Chang C.H."/>
            <person name="Werren J.H."/>
        </authorList>
    </citation>
    <scope>NUCLEOTIDE SEQUENCE [LARGE SCALE GENOMIC DNA]</scope>
    <source>
        <strain evidence="1 2">Alberta</strain>
        <tissue evidence="1">Whole body</tissue>
    </source>
</reference>
<evidence type="ECO:0000313" key="1">
    <source>
        <dbReference type="EMBL" id="OXU23117.1"/>
    </source>
</evidence>
<keyword evidence="2" id="KW-1185">Reference proteome</keyword>
<dbReference type="Proteomes" id="UP000215335">
    <property type="component" value="Unassembled WGS sequence"/>
</dbReference>